<keyword evidence="2" id="KW-0012">Acyltransferase</keyword>
<reference evidence="2 3" key="1">
    <citation type="submission" date="2024-10" db="EMBL/GenBank/DDBJ databases">
        <title>The Natural Products Discovery Center: Release of the First 8490 Sequenced Strains for Exploring Actinobacteria Biosynthetic Diversity.</title>
        <authorList>
            <person name="Kalkreuter E."/>
            <person name="Kautsar S.A."/>
            <person name="Yang D."/>
            <person name="Bader C.D."/>
            <person name="Teijaro C.N."/>
            <person name="Fluegel L."/>
            <person name="Davis C.M."/>
            <person name="Simpson J.R."/>
            <person name="Lauterbach L."/>
            <person name="Steele A.D."/>
            <person name="Gui C."/>
            <person name="Meng S."/>
            <person name="Li G."/>
            <person name="Viehrig K."/>
            <person name="Ye F."/>
            <person name="Su P."/>
            <person name="Kiefer A.F."/>
            <person name="Nichols A."/>
            <person name="Cepeda A.J."/>
            <person name="Yan W."/>
            <person name="Fan B."/>
            <person name="Jiang Y."/>
            <person name="Adhikari A."/>
            <person name="Zheng C.-J."/>
            <person name="Schuster L."/>
            <person name="Cowan T.M."/>
            <person name="Smanski M.J."/>
            <person name="Chevrette M.G."/>
            <person name="De Carvalho L.P.S."/>
            <person name="Shen B."/>
        </authorList>
    </citation>
    <scope>NUCLEOTIDE SEQUENCE [LARGE SCALE GENOMIC DNA]</scope>
    <source>
        <strain evidence="2 3">NPDC049503</strain>
    </source>
</reference>
<dbReference type="RefSeq" id="WP_397023591.1">
    <property type="nucleotide sequence ID" value="NZ_JBITMB010000006.1"/>
</dbReference>
<evidence type="ECO:0000313" key="2">
    <source>
        <dbReference type="EMBL" id="MFI7443434.1"/>
    </source>
</evidence>
<dbReference type="EC" id="2.3.-.-" evidence="2"/>
<keyword evidence="3" id="KW-1185">Reference proteome</keyword>
<dbReference type="SUPFAM" id="SSF55729">
    <property type="entry name" value="Acyl-CoA N-acyltransferases (Nat)"/>
    <property type="match status" value="1"/>
</dbReference>
<dbReference type="InterPro" id="IPR000182">
    <property type="entry name" value="GNAT_dom"/>
</dbReference>
<protein>
    <submittedName>
        <fullName evidence="2">GNAT family N-acetyltransferase</fullName>
        <ecNumber evidence="2">2.3.-.-</ecNumber>
    </submittedName>
</protein>
<keyword evidence="2" id="KW-0808">Transferase</keyword>
<sequence length="184" mass="20396">MFAEKPTLRGKRVTLRPVGPEDADDLYALVTDPEVRRMTGSHGEFDLEAARRWYATRGAHDDRLDLAIVADGHYVGEIVLNELDADNLACNLRIALVGPSVFGRGYGTEAIRLTLGHAFTATPLHRVSLGVYAFNERAAHVYKKVGFVQEGVLRDALLWDGRWHDSITMSVLRTEWPAGSPALQ</sequence>
<dbReference type="GO" id="GO:0016746">
    <property type="term" value="F:acyltransferase activity"/>
    <property type="evidence" value="ECO:0007669"/>
    <property type="project" value="UniProtKB-KW"/>
</dbReference>
<gene>
    <name evidence="2" type="ORF">ACIBP5_25985</name>
</gene>
<proteinExistence type="predicted"/>
<feature type="domain" description="N-acetyltransferase" evidence="1">
    <location>
        <begin position="13"/>
        <end position="174"/>
    </location>
</feature>
<accession>A0ABW8A9F4</accession>
<comment type="caution">
    <text evidence="2">The sequence shown here is derived from an EMBL/GenBank/DDBJ whole genome shotgun (WGS) entry which is preliminary data.</text>
</comment>
<dbReference type="PROSITE" id="PS51186">
    <property type="entry name" value="GNAT"/>
    <property type="match status" value="1"/>
</dbReference>
<dbReference type="Proteomes" id="UP001612928">
    <property type="component" value="Unassembled WGS sequence"/>
</dbReference>
<dbReference type="Gene3D" id="3.40.630.30">
    <property type="match status" value="1"/>
</dbReference>
<dbReference type="PANTHER" id="PTHR43610">
    <property type="entry name" value="BLL6696 PROTEIN"/>
    <property type="match status" value="1"/>
</dbReference>
<evidence type="ECO:0000259" key="1">
    <source>
        <dbReference type="PROSITE" id="PS51186"/>
    </source>
</evidence>
<dbReference type="InterPro" id="IPR016181">
    <property type="entry name" value="Acyl_CoA_acyltransferase"/>
</dbReference>
<evidence type="ECO:0000313" key="3">
    <source>
        <dbReference type="Proteomes" id="UP001612928"/>
    </source>
</evidence>
<name>A0ABW8A9F4_9ACTN</name>
<dbReference type="EMBL" id="JBITMB010000006">
    <property type="protein sequence ID" value="MFI7443434.1"/>
    <property type="molecule type" value="Genomic_DNA"/>
</dbReference>
<dbReference type="PANTHER" id="PTHR43610:SF1">
    <property type="entry name" value="N-ACETYLTRANSFERASE DOMAIN-CONTAINING PROTEIN"/>
    <property type="match status" value="1"/>
</dbReference>
<dbReference type="Pfam" id="PF13302">
    <property type="entry name" value="Acetyltransf_3"/>
    <property type="match status" value="1"/>
</dbReference>
<organism evidence="2 3">
    <name type="scientific">Nonomuraea indica</name>
    <dbReference type="NCBI Taxonomy" id="1581193"/>
    <lineage>
        <taxon>Bacteria</taxon>
        <taxon>Bacillati</taxon>
        <taxon>Actinomycetota</taxon>
        <taxon>Actinomycetes</taxon>
        <taxon>Streptosporangiales</taxon>
        <taxon>Streptosporangiaceae</taxon>
        <taxon>Nonomuraea</taxon>
    </lineage>
</organism>